<feature type="compositionally biased region" description="Pro residues" evidence="1">
    <location>
        <begin position="13"/>
        <end position="24"/>
    </location>
</feature>
<keyword evidence="3" id="KW-1185">Reference proteome</keyword>
<reference evidence="2 3" key="1">
    <citation type="journal article" date="2019" name="Commun. Biol.">
        <title>The bagworm genome reveals a unique fibroin gene that provides high tensile strength.</title>
        <authorList>
            <person name="Kono N."/>
            <person name="Nakamura H."/>
            <person name="Ohtoshi R."/>
            <person name="Tomita M."/>
            <person name="Numata K."/>
            <person name="Arakawa K."/>
        </authorList>
    </citation>
    <scope>NUCLEOTIDE SEQUENCE [LARGE SCALE GENOMIC DNA]</scope>
</reference>
<dbReference type="Proteomes" id="UP000299102">
    <property type="component" value="Unassembled WGS sequence"/>
</dbReference>
<sequence>MPFTSRALCDMHAPPPARPPPSPYSSPVAPACPVSTSHVCAGLRASSGETVAIPLHTPRDASPRPAAAAGACSLSSDVACGGRRRGHLALGHLSPARPARPGAAAASAARRAHDTCRYRSRLIF</sequence>
<protein>
    <submittedName>
        <fullName evidence="2">Uncharacterized protein</fullName>
    </submittedName>
</protein>
<gene>
    <name evidence="2" type="ORF">EVAR_42687_1</name>
</gene>
<accession>A0A4C1X2J0</accession>
<evidence type="ECO:0000256" key="1">
    <source>
        <dbReference type="SAM" id="MobiDB-lite"/>
    </source>
</evidence>
<evidence type="ECO:0000313" key="2">
    <source>
        <dbReference type="EMBL" id="GBP56495.1"/>
    </source>
</evidence>
<comment type="caution">
    <text evidence="2">The sequence shown here is derived from an EMBL/GenBank/DDBJ whole genome shotgun (WGS) entry which is preliminary data.</text>
</comment>
<dbReference type="EMBL" id="BGZK01000694">
    <property type="protein sequence ID" value="GBP56495.1"/>
    <property type="molecule type" value="Genomic_DNA"/>
</dbReference>
<feature type="region of interest" description="Disordered" evidence="1">
    <location>
        <begin position="1"/>
        <end position="29"/>
    </location>
</feature>
<proteinExistence type="predicted"/>
<dbReference type="AlphaFoldDB" id="A0A4C1X2J0"/>
<name>A0A4C1X2J0_EUMVA</name>
<evidence type="ECO:0000313" key="3">
    <source>
        <dbReference type="Proteomes" id="UP000299102"/>
    </source>
</evidence>
<organism evidence="2 3">
    <name type="scientific">Eumeta variegata</name>
    <name type="common">Bagworm moth</name>
    <name type="synonym">Eumeta japonica</name>
    <dbReference type="NCBI Taxonomy" id="151549"/>
    <lineage>
        <taxon>Eukaryota</taxon>
        <taxon>Metazoa</taxon>
        <taxon>Ecdysozoa</taxon>
        <taxon>Arthropoda</taxon>
        <taxon>Hexapoda</taxon>
        <taxon>Insecta</taxon>
        <taxon>Pterygota</taxon>
        <taxon>Neoptera</taxon>
        <taxon>Endopterygota</taxon>
        <taxon>Lepidoptera</taxon>
        <taxon>Glossata</taxon>
        <taxon>Ditrysia</taxon>
        <taxon>Tineoidea</taxon>
        <taxon>Psychidae</taxon>
        <taxon>Oiketicinae</taxon>
        <taxon>Eumeta</taxon>
    </lineage>
</organism>